<keyword evidence="1" id="KW-0812">Transmembrane</keyword>
<reference evidence="2 3" key="1">
    <citation type="submission" date="2024-02" db="EMBL/GenBank/DDBJ databases">
        <authorList>
            <person name="Vignale AGUSTIN F."/>
            <person name="Sosa J E."/>
            <person name="Modenutti C."/>
        </authorList>
    </citation>
    <scope>NUCLEOTIDE SEQUENCE [LARGE SCALE GENOMIC DNA]</scope>
</reference>
<gene>
    <name evidence="2" type="ORF">ILEXP_LOCUS10068</name>
</gene>
<organism evidence="2 3">
    <name type="scientific">Ilex paraguariensis</name>
    <name type="common">yerba mate</name>
    <dbReference type="NCBI Taxonomy" id="185542"/>
    <lineage>
        <taxon>Eukaryota</taxon>
        <taxon>Viridiplantae</taxon>
        <taxon>Streptophyta</taxon>
        <taxon>Embryophyta</taxon>
        <taxon>Tracheophyta</taxon>
        <taxon>Spermatophyta</taxon>
        <taxon>Magnoliopsida</taxon>
        <taxon>eudicotyledons</taxon>
        <taxon>Gunneridae</taxon>
        <taxon>Pentapetalae</taxon>
        <taxon>asterids</taxon>
        <taxon>campanulids</taxon>
        <taxon>Aquifoliales</taxon>
        <taxon>Aquifoliaceae</taxon>
        <taxon>Ilex</taxon>
    </lineage>
</organism>
<sequence>MDDEMITLHNVMPVEIAMKRELEYRRKMEALRKQRQSCTTKPLEPLEVSNSNHVTFIGILLLVFIVHKTILICFLLTYQVHL</sequence>
<dbReference type="AlphaFoldDB" id="A0ABC8RBM9"/>
<evidence type="ECO:0000313" key="2">
    <source>
        <dbReference type="EMBL" id="CAK9142381.1"/>
    </source>
</evidence>
<protein>
    <submittedName>
        <fullName evidence="2">Uncharacterized protein</fullName>
    </submittedName>
</protein>
<dbReference type="EMBL" id="CAUOFW020001225">
    <property type="protein sequence ID" value="CAK9142381.1"/>
    <property type="molecule type" value="Genomic_DNA"/>
</dbReference>
<accession>A0ABC8RBM9</accession>
<proteinExistence type="predicted"/>
<evidence type="ECO:0000313" key="3">
    <source>
        <dbReference type="Proteomes" id="UP001642360"/>
    </source>
</evidence>
<name>A0ABC8RBM9_9AQUA</name>
<comment type="caution">
    <text evidence="2">The sequence shown here is derived from an EMBL/GenBank/DDBJ whole genome shotgun (WGS) entry which is preliminary data.</text>
</comment>
<keyword evidence="1" id="KW-0472">Membrane</keyword>
<keyword evidence="3" id="KW-1185">Reference proteome</keyword>
<keyword evidence="1" id="KW-1133">Transmembrane helix</keyword>
<dbReference type="Proteomes" id="UP001642360">
    <property type="component" value="Unassembled WGS sequence"/>
</dbReference>
<evidence type="ECO:0000256" key="1">
    <source>
        <dbReference type="SAM" id="Phobius"/>
    </source>
</evidence>
<feature type="transmembrane region" description="Helical" evidence="1">
    <location>
        <begin position="54"/>
        <end position="78"/>
    </location>
</feature>